<feature type="transmembrane region" description="Helical" evidence="8">
    <location>
        <begin position="51"/>
        <end position="67"/>
    </location>
</feature>
<keyword evidence="6 8" id="KW-1133">Transmembrane helix</keyword>
<sequence length="168" mass="19392">MNSLNTNIILRFIVLILAQVLVFNHINFMGQINPYPYILFVLLYPVKNNRTLFLLLSFIFGLFVDLFSNSGGVHAAACVTIAYIRPGLLKFCFGMLYEHQSIKFNQTDLTNRMLYFSVLTVCHHLILFSLEIFNVSNVIMILQKTLFSSIFTILLCFLFTVLFSSKQR</sequence>
<dbReference type="GO" id="GO:0005886">
    <property type="term" value="C:plasma membrane"/>
    <property type="evidence" value="ECO:0007669"/>
    <property type="project" value="UniProtKB-SubCell"/>
</dbReference>
<feature type="transmembrane region" description="Helical" evidence="8">
    <location>
        <begin position="145"/>
        <end position="163"/>
    </location>
</feature>
<name>A0A5C6ZNJ2_9FLAO</name>
<evidence type="ECO:0000256" key="3">
    <source>
        <dbReference type="ARBA" id="ARBA00022475"/>
    </source>
</evidence>
<dbReference type="InterPro" id="IPR007227">
    <property type="entry name" value="Cell_shape_determining_MreD"/>
</dbReference>
<keyword evidence="4 8" id="KW-0812">Transmembrane</keyword>
<dbReference type="RefSeq" id="WP_147085643.1">
    <property type="nucleotide sequence ID" value="NZ_VORM01000004.1"/>
</dbReference>
<dbReference type="Proteomes" id="UP000321578">
    <property type="component" value="Unassembled WGS sequence"/>
</dbReference>
<organism evidence="9 10">
    <name type="scientific">Subsaximicrobium wynnwilliamsii</name>
    <dbReference type="NCBI Taxonomy" id="291179"/>
    <lineage>
        <taxon>Bacteria</taxon>
        <taxon>Pseudomonadati</taxon>
        <taxon>Bacteroidota</taxon>
        <taxon>Flavobacteriia</taxon>
        <taxon>Flavobacteriales</taxon>
        <taxon>Flavobacteriaceae</taxon>
        <taxon>Subsaximicrobium</taxon>
    </lineage>
</organism>
<evidence type="ECO:0000313" key="10">
    <source>
        <dbReference type="Proteomes" id="UP000321578"/>
    </source>
</evidence>
<reference evidence="9 10" key="1">
    <citation type="submission" date="2019-08" db="EMBL/GenBank/DDBJ databases">
        <title>Genomes of Subsaximicrobium wynnwilliamsii strains.</title>
        <authorList>
            <person name="Bowman J.P."/>
        </authorList>
    </citation>
    <scope>NUCLEOTIDE SEQUENCE [LARGE SCALE GENOMIC DNA]</scope>
    <source>
        <strain evidence="9 10">2-80-2</strain>
    </source>
</reference>
<evidence type="ECO:0000256" key="5">
    <source>
        <dbReference type="ARBA" id="ARBA00022960"/>
    </source>
</evidence>
<dbReference type="AlphaFoldDB" id="A0A5C6ZNJ2"/>
<keyword evidence="7 8" id="KW-0472">Membrane</keyword>
<keyword evidence="5" id="KW-0133">Cell shape</keyword>
<dbReference type="EMBL" id="VORO01000004">
    <property type="protein sequence ID" value="TXD90250.1"/>
    <property type="molecule type" value="Genomic_DNA"/>
</dbReference>
<evidence type="ECO:0000256" key="2">
    <source>
        <dbReference type="ARBA" id="ARBA00007776"/>
    </source>
</evidence>
<keyword evidence="10" id="KW-1185">Reference proteome</keyword>
<evidence type="ECO:0000256" key="1">
    <source>
        <dbReference type="ARBA" id="ARBA00004651"/>
    </source>
</evidence>
<keyword evidence="3" id="KW-1003">Cell membrane</keyword>
<evidence type="ECO:0000256" key="7">
    <source>
        <dbReference type="ARBA" id="ARBA00023136"/>
    </source>
</evidence>
<evidence type="ECO:0000256" key="6">
    <source>
        <dbReference type="ARBA" id="ARBA00022989"/>
    </source>
</evidence>
<gene>
    <name evidence="9" type="primary">mreD</name>
    <name evidence="9" type="ORF">ESY86_05800</name>
</gene>
<proteinExistence type="inferred from homology"/>
<comment type="caution">
    <text evidence="9">The sequence shown here is derived from an EMBL/GenBank/DDBJ whole genome shotgun (WGS) entry which is preliminary data.</text>
</comment>
<accession>A0A5C6ZNJ2</accession>
<evidence type="ECO:0000256" key="8">
    <source>
        <dbReference type="SAM" id="Phobius"/>
    </source>
</evidence>
<feature type="transmembrane region" description="Helical" evidence="8">
    <location>
        <begin position="114"/>
        <end position="133"/>
    </location>
</feature>
<evidence type="ECO:0000256" key="4">
    <source>
        <dbReference type="ARBA" id="ARBA00022692"/>
    </source>
</evidence>
<dbReference type="NCBIfam" id="TIGR03426">
    <property type="entry name" value="shape_MreD"/>
    <property type="match status" value="1"/>
</dbReference>
<dbReference type="OrthoDB" id="1132160at2"/>
<comment type="similarity">
    <text evidence="2">Belongs to the MreD family.</text>
</comment>
<feature type="transmembrane region" description="Helical" evidence="8">
    <location>
        <begin position="12"/>
        <end position="30"/>
    </location>
</feature>
<evidence type="ECO:0000313" key="9">
    <source>
        <dbReference type="EMBL" id="TXD90250.1"/>
    </source>
</evidence>
<protein>
    <submittedName>
        <fullName evidence="9">Rod shape-determining protein MreD</fullName>
    </submittedName>
</protein>
<dbReference type="GO" id="GO:0008360">
    <property type="term" value="P:regulation of cell shape"/>
    <property type="evidence" value="ECO:0007669"/>
    <property type="project" value="UniProtKB-KW"/>
</dbReference>
<comment type="subcellular location">
    <subcellularLocation>
        <location evidence="1">Cell membrane</location>
        <topology evidence="1">Multi-pass membrane protein</topology>
    </subcellularLocation>
</comment>